<organism evidence="1 2">
    <name type="scientific">Cetraspora pellucida</name>
    <dbReference type="NCBI Taxonomy" id="1433469"/>
    <lineage>
        <taxon>Eukaryota</taxon>
        <taxon>Fungi</taxon>
        <taxon>Fungi incertae sedis</taxon>
        <taxon>Mucoromycota</taxon>
        <taxon>Glomeromycotina</taxon>
        <taxon>Glomeromycetes</taxon>
        <taxon>Diversisporales</taxon>
        <taxon>Gigasporaceae</taxon>
        <taxon>Cetraspora</taxon>
    </lineage>
</organism>
<name>A0ACA9QQW8_9GLOM</name>
<accession>A0ACA9QQW8</accession>
<dbReference type="Proteomes" id="UP000789366">
    <property type="component" value="Unassembled WGS sequence"/>
</dbReference>
<evidence type="ECO:0000313" key="2">
    <source>
        <dbReference type="Proteomes" id="UP000789366"/>
    </source>
</evidence>
<proteinExistence type="predicted"/>
<evidence type="ECO:0000313" key="1">
    <source>
        <dbReference type="EMBL" id="CAG8762498.1"/>
    </source>
</evidence>
<comment type="caution">
    <text evidence="1">The sequence shown here is derived from an EMBL/GenBank/DDBJ whole genome shotgun (WGS) entry which is preliminary data.</text>
</comment>
<reference evidence="1" key="1">
    <citation type="submission" date="2021-06" db="EMBL/GenBank/DDBJ databases">
        <authorList>
            <person name="Kallberg Y."/>
            <person name="Tangrot J."/>
            <person name="Rosling A."/>
        </authorList>
    </citation>
    <scope>NUCLEOTIDE SEQUENCE</scope>
    <source>
        <strain evidence="1">28 12/20/2015</strain>
    </source>
</reference>
<keyword evidence="2" id="KW-1185">Reference proteome</keyword>
<protein>
    <submittedName>
        <fullName evidence="1">3398_t:CDS:1</fullName>
    </submittedName>
</protein>
<dbReference type="EMBL" id="CAJVPW010049165">
    <property type="protein sequence ID" value="CAG8762498.1"/>
    <property type="molecule type" value="Genomic_DNA"/>
</dbReference>
<feature type="non-terminal residue" evidence="1">
    <location>
        <position position="1"/>
    </location>
</feature>
<sequence>RELRKLVPEFIRKNKLTKTNQPSTRQITEYITEDNWTTFLKCHMNVTDMQKTFEEQYVNVNMFTDFIKSAFDLFVQEELLDKDVINDVKDLNYKTVDMEVFTADGKEALQQINV</sequence>
<feature type="non-terminal residue" evidence="1">
    <location>
        <position position="114"/>
    </location>
</feature>
<gene>
    <name evidence="1" type="ORF">SPELUC_LOCUS15233</name>
</gene>